<accession>D4YRQ5</accession>
<comment type="caution">
    <text evidence="1">The sequence shown here is derived from an EMBL/GenBank/DDBJ whole genome shotgun (WGS) entry which is preliminary data.</text>
</comment>
<evidence type="ECO:0000313" key="1">
    <source>
        <dbReference type="EMBL" id="EFG56135.1"/>
    </source>
</evidence>
<sequence length="62" mass="7377">MRKIDNYVAKHRLLSVSESQKNGFSFDQSFYWEYENSRTGGLTRKGNTLTFSNVYCIEQFRK</sequence>
<reference evidence="1 2" key="1">
    <citation type="submission" date="2010-04" db="EMBL/GenBank/DDBJ databases">
        <authorList>
            <person name="Muzny D."/>
            <person name="Qin X."/>
            <person name="Deng J."/>
            <person name="Jiang H."/>
            <person name="Liu Y."/>
            <person name="Qu J."/>
            <person name="Song X.-Z."/>
            <person name="Zhang L."/>
            <person name="Thornton R."/>
            <person name="Coyle M."/>
            <person name="Francisco L."/>
            <person name="Jackson L."/>
            <person name="Javaid M."/>
            <person name="Korchina V."/>
            <person name="Kovar C."/>
            <person name="Mata R."/>
            <person name="Mathew T."/>
            <person name="Ngo R."/>
            <person name="Nguyen L."/>
            <person name="Nguyen N."/>
            <person name="Okwuonu G."/>
            <person name="Ongeri F."/>
            <person name="Pham C."/>
            <person name="Simmons D."/>
            <person name="Wilczek-Boney K."/>
            <person name="Hale W."/>
            <person name="Jakkamsetti A."/>
            <person name="Pham P."/>
            <person name="Ruth R."/>
            <person name="San Lucas F."/>
            <person name="Warren J."/>
            <person name="Zhang J."/>
            <person name="Zhao Z."/>
            <person name="Zhou C."/>
            <person name="Zhu D."/>
            <person name="Lee S."/>
            <person name="Bess C."/>
            <person name="Blankenburg K."/>
            <person name="Forbes L."/>
            <person name="Fu Q."/>
            <person name="Gubbala S."/>
            <person name="Hirani K."/>
            <person name="Jayaseelan J.C."/>
            <person name="Lara F."/>
            <person name="Munidasa M."/>
            <person name="Palculict T."/>
            <person name="Patil S."/>
            <person name="Pu L.-L."/>
            <person name="Saada N."/>
            <person name="Tang L."/>
            <person name="Weissenberger G."/>
            <person name="Zhu Y."/>
            <person name="Hemphill L."/>
            <person name="Shang Y."/>
            <person name="Youmans B."/>
            <person name="Ayvaz T."/>
            <person name="Ross M."/>
            <person name="Santibanez J."/>
            <person name="Aqrawi P."/>
            <person name="Gross S."/>
            <person name="Joshi V."/>
            <person name="Fowler G."/>
            <person name="Nazareth L."/>
            <person name="Reid J."/>
            <person name="Worley K."/>
            <person name="Petrosino J."/>
            <person name="Highlander S."/>
            <person name="Gibbs R."/>
        </authorList>
    </citation>
    <scope>NUCLEOTIDE SEQUENCE [LARGE SCALE GENOMIC DNA]</scope>
    <source>
        <strain evidence="1 2">DSM 11664</strain>
    </source>
</reference>
<dbReference type="Proteomes" id="UP000004069">
    <property type="component" value="Unassembled WGS sequence"/>
</dbReference>
<keyword evidence="2" id="KW-1185">Reference proteome</keyword>
<dbReference type="EMBL" id="ADNY01000010">
    <property type="protein sequence ID" value="EFG56135.1"/>
    <property type="molecule type" value="Genomic_DNA"/>
</dbReference>
<dbReference type="AlphaFoldDB" id="D4YRQ5"/>
<dbReference type="RefSeq" id="WP_006351337.1">
    <property type="nucleotide sequence ID" value="NZ_ADNY01000010.1"/>
</dbReference>
<dbReference type="PATRIC" id="fig|585524.9.peg.1160"/>
<proteinExistence type="predicted"/>
<organism evidence="1 2">
    <name type="scientific">Lactobacillus amylolyticus DSM 11664</name>
    <dbReference type="NCBI Taxonomy" id="585524"/>
    <lineage>
        <taxon>Bacteria</taxon>
        <taxon>Bacillati</taxon>
        <taxon>Bacillota</taxon>
        <taxon>Bacilli</taxon>
        <taxon>Lactobacillales</taxon>
        <taxon>Lactobacillaceae</taxon>
        <taxon>Lactobacillus</taxon>
    </lineage>
</organism>
<gene>
    <name evidence="1" type="ORF">HMPREF0493_0183</name>
</gene>
<evidence type="ECO:0000313" key="2">
    <source>
        <dbReference type="Proteomes" id="UP000004069"/>
    </source>
</evidence>
<protein>
    <submittedName>
        <fullName evidence="1">Uncharacterized protein</fullName>
    </submittedName>
</protein>
<name>D4YRQ5_9LACO</name>